<protein>
    <recommendedName>
        <fullName evidence="4">Zn(2)-C6 fungal-type domain-containing protein</fullName>
    </recommendedName>
</protein>
<gene>
    <name evidence="2" type="ORF">V5O48_009660</name>
</gene>
<keyword evidence="3" id="KW-1185">Reference proteome</keyword>
<reference evidence="2 3" key="1">
    <citation type="submission" date="2024-02" db="EMBL/GenBank/DDBJ databases">
        <title>A draft genome for the cacao thread blight pathogen Marasmius crinis-equi.</title>
        <authorList>
            <person name="Cohen S.P."/>
            <person name="Baruah I.K."/>
            <person name="Amoako-Attah I."/>
            <person name="Bukari Y."/>
            <person name="Meinhardt L.W."/>
            <person name="Bailey B.A."/>
        </authorList>
    </citation>
    <scope>NUCLEOTIDE SEQUENCE [LARGE SCALE GENOMIC DNA]</scope>
    <source>
        <strain evidence="2 3">GH-76</strain>
    </source>
</reference>
<name>A0ABR3FAQ9_9AGAR</name>
<dbReference type="Proteomes" id="UP001465976">
    <property type="component" value="Unassembled WGS sequence"/>
</dbReference>
<evidence type="ECO:0000313" key="2">
    <source>
        <dbReference type="EMBL" id="KAL0572314.1"/>
    </source>
</evidence>
<feature type="region of interest" description="Disordered" evidence="1">
    <location>
        <begin position="130"/>
        <end position="333"/>
    </location>
</feature>
<dbReference type="EMBL" id="JBAHYK010000645">
    <property type="protein sequence ID" value="KAL0572314.1"/>
    <property type="molecule type" value="Genomic_DNA"/>
</dbReference>
<sequence>MFDVPTQAAIQGLKRPYRRFATVYVDLHPARSQAINNPSVLSWQHTSKLVAYSHEDLAAAANFDEGDCTLPSSLLLSVASALSLLEEKGFKFKQKPSWCPNESLRSFLLEEGTIRVTKAYNRVKEQQAQAQVECSATDEDDPVDPAITAQDDDGEDDEGAGQESPGEEDDEEEYEEPPSRKHGKAAQRADPSPAPKKPRSSSLATRPHSKPGPSKAASRSRPRQASTSSSVPGGGRKHGRAGSLVSVPRPAPKRLKQEAGGKGKAPYMLIPSDPGPSSSVRRSKARKASVATEDGGDEETPPQPSSSNVDASAQTLSAPKRNKEPPLPEIGYQNRADRVQSFVEKFIEALKSRGAPVPEGIPFNFGEARTSVLMPSGLRATIQTLSHGISAAQHMGRRFRSFCCFSCLSDPSKCGFPTGKAHKCPKCKDNGTACSFNLYPEANTNMKNWAAQMGMSSPFRLQQQLIRIFENRSCLSNLINMQQLLDTQVEACLQQDQVYTAQLKESCRDTWAINHSKDSKGSGQLRSGYVQYKEKITK</sequence>
<feature type="compositionally biased region" description="Polar residues" evidence="1">
    <location>
        <begin position="305"/>
        <end position="317"/>
    </location>
</feature>
<evidence type="ECO:0008006" key="4">
    <source>
        <dbReference type="Google" id="ProtNLM"/>
    </source>
</evidence>
<organism evidence="2 3">
    <name type="scientific">Marasmius crinis-equi</name>
    <dbReference type="NCBI Taxonomy" id="585013"/>
    <lineage>
        <taxon>Eukaryota</taxon>
        <taxon>Fungi</taxon>
        <taxon>Dikarya</taxon>
        <taxon>Basidiomycota</taxon>
        <taxon>Agaricomycotina</taxon>
        <taxon>Agaricomycetes</taxon>
        <taxon>Agaricomycetidae</taxon>
        <taxon>Agaricales</taxon>
        <taxon>Marasmiineae</taxon>
        <taxon>Marasmiaceae</taxon>
        <taxon>Marasmius</taxon>
    </lineage>
</organism>
<feature type="compositionally biased region" description="Acidic residues" evidence="1">
    <location>
        <begin position="150"/>
        <end position="176"/>
    </location>
</feature>
<proteinExistence type="predicted"/>
<accession>A0ABR3FAQ9</accession>
<comment type="caution">
    <text evidence="2">The sequence shown here is derived from an EMBL/GenBank/DDBJ whole genome shotgun (WGS) entry which is preliminary data.</text>
</comment>
<evidence type="ECO:0000256" key="1">
    <source>
        <dbReference type="SAM" id="MobiDB-lite"/>
    </source>
</evidence>
<evidence type="ECO:0000313" key="3">
    <source>
        <dbReference type="Proteomes" id="UP001465976"/>
    </source>
</evidence>